<keyword evidence="5" id="KW-1133">Transmembrane helix</keyword>
<gene>
    <name evidence="7" type="ORF">Taro_021972</name>
</gene>
<organism evidence="7 8">
    <name type="scientific">Colocasia esculenta</name>
    <name type="common">Wild taro</name>
    <name type="synonym">Arum esculentum</name>
    <dbReference type="NCBI Taxonomy" id="4460"/>
    <lineage>
        <taxon>Eukaryota</taxon>
        <taxon>Viridiplantae</taxon>
        <taxon>Streptophyta</taxon>
        <taxon>Embryophyta</taxon>
        <taxon>Tracheophyta</taxon>
        <taxon>Spermatophyta</taxon>
        <taxon>Magnoliopsida</taxon>
        <taxon>Liliopsida</taxon>
        <taxon>Araceae</taxon>
        <taxon>Aroideae</taxon>
        <taxon>Colocasieae</taxon>
        <taxon>Colocasia</taxon>
    </lineage>
</organism>
<dbReference type="GO" id="GO:0016020">
    <property type="term" value="C:membrane"/>
    <property type="evidence" value="ECO:0007669"/>
    <property type="project" value="UniProtKB-SubCell"/>
</dbReference>
<name>A0A843V6K6_COLES</name>
<evidence type="ECO:0000256" key="4">
    <source>
        <dbReference type="ARBA" id="ARBA00022692"/>
    </source>
</evidence>
<keyword evidence="3" id="KW-0813">Transport</keyword>
<reference evidence="7" key="1">
    <citation type="submission" date="2017-07" db="EMBL/GenBank/DDBJ databases">
        <title>Taro Niue Genome Assembly and Annotation.</title>
        <authorList>
            <person name="Atibalentja N."/>
            <person name="Keating K."/>
            <person name="Fields C.J."/>
        </authorList>
    </citation>
    <scope>NUCLEOTIDE SEQUENCE</scope>
    <source>
        <strain evidence="7">Niue_2</strain>
        <tissue evidence="7">Leaf</tissue>
    </source>
</reference>
<dbReference type="InterPro" id="IPR045262">
    <property type="entry name" value="STP/PLT_plant"/>
</dbReference>
<proteinExistence type="inferred from homology"/>
<keyword evidence="8" id="KW-1185">Reference proteome</keyword>
<dbReference type="InterPro" id="IPR005828">
    <property type="entry name" value="MFS_sugar_transport-like"/>
</dbReference>
<dbReference type="Gene3D" id="1.20.1250.20">
    <property type="entry name" value="MFS general substrate transporter like domains"/>
    <property type="match status" value="1"/>
</dbReference>
<dbReference type="AlphaFoldDB" id="A0A843V6K6"/>
<comment type="similarity">
    <text evidence="2">Belongs to the major facilitator superfamily. Sugar transporter (TC 2.A.1.1) family.</text>
</comment>
<dbReference type="OrthoDB" id="5296287at2759"/>
<dbReference type="PANTHER" id="PTHR23500:SF574">
    <property type="entry name" value="SUGAR TRANSPORT PROTEIN 1"/>
    <property type="match status" value="1"/>
</dbReference>
<keyword evidence="4" id="KW-0812">Transmembrane</keyword>
<dbReference type="Proteomes" id="UP000652761">
    <property type="component" value="Unassembled WGS sequence"/>
</dbReference>
<sequence length="102" mass="10972">MLNIGFQLMITSGIFATNLSNYGTDIIGAGWGWRVSLAGAAVPADIITLGSIFLPDNPNSIIDHLISMFLPATLNSIINRLRSTFLPNTLNSIIDRLREAAA</sequence>
<dbReference type="Pfam" id="PF00083">
    <property type="entry name" value="Sugar_tr"/>
    <property type="match status" value="1"/>
</dbReference>
<evidence type="ECO:0000256" key="6">
    <source>
        <dbReference type="ARBA" id="ARBA00023136"/>
    </source>
</evidence>
<dbReference type="InterPro" id="IPR036259">
    <property type="entry name" value="MFS_trans_sf"/>
</dbReference>
<dbReference type="EMBL" id="NMUH01001146">
    <property type="protein sequence ID" value="MQL89400.1"/>
    <property type="molecule type" value="Genomic_DNA"/>
</dbReference>
<evidence type="ECO:0000256" key="3">
    <source>
        <dbReference type="ARBA" id="ARBA00022448"/>
    </source>
</evidence>
<keyword evidence="6" id="KW-0472">Membrane</keyword>
<accession>A0A843V6K6</accession>
<evidence type="ECO:0000313" key="8">
    <source>
        <dbReference type="Proteomes" id="UP000652761"/>
    </source>
</evidence>
<protein>
    <submittedName>
        <fullName evidence="7">Uncharacterized protein</fullName>
    </submittedName>
</protein>
<dbReference type="GO" id="GO:0015144">
    <property type="term" value="F:carbohydrate transmembrane transporter activity"/>
    <property type="evidence" value="ECO:0007669"/>
    <property type="project" value="InterPro"/>
</dbReference>
<comment type="subcellular location">
    <subcellularLocation>
        <location evidence="1">Membrane</location>
    </subcellularLocation>
</comment>
<dbReference type="PANTHER" id="PTHR23500">
    <property type="entry name" value="SOLUTE CARRIER FAMILY 2, FACILITATED GLUCOSE TRANSPORTER"/>
    <property type="match status" value="1"/>
</dbReference>
<evidence type="ECO:0000256" key="5">
    <source>
        <dbReference type="ARBA" id="ARBA00022989"/>
    </source>
</evidence>
<evidence type="ECO:0000313" key="7">
    <source>
        <dbReference type="EMBL" id="MQL89400.1"/>
    </source>
</evidence>
<evidence type="ECO:0000256" key="2">
    <source>
        <dbReference type="ARBA" id="ARBA00010992"/>
    </source>
</evidence>
<comment type="caution">
    <text evidence="7">The sequence shown here is derived from an EMBL/GenBank/DDBJ whole genome shotgun (WGS) entry which is preliminary data.</text>
</comment>
<evidence type="ECO:0000256" key="1">
    <source>
        <dbReference type="ARBA" id="ARBA00004370"/>
    </source>
</evidence>